<dbReference type="EMBL" id="SWLB01000013">
    <property type="protein sequence ID" value="KAF3330241.1"/>
    <property type="molecule type" value="Genomic_DNA"/>
</dbReference>
<feature type="compositionally biased region" description="Low complexity" evidence="1">
    <location>
        <begin position="143"/>
        <end position="163"/>
    </location>
</feature>
<sequence>MASVENPLGSIQILSLVPRGRHTVPSHIHHQQKTTENPRGSLKEFVHHVILIRLPPLLSGDPRAAYSAISDSSSEGCPTAAYSGSDRAAVVAYSGSDRCSAISDSGSDKAAAAAYSGSDRAAVAAYSGSDRSSVISNSCSEGCSAGAESGSDRAAAAAKSGARSAEEGQKRKTR</sequence>
<accession>A0A833QZ26</accession>
<evidence type="ECO:0000256" key="1">
    <source>
        <dbReference type="SAM" id="MobiDB-lite"/>
    </source>
</evidence>
<reference evidence="2" key="1">
    <citation type="submission" date="2020-01" db="EMBL/GenBank/DDBJ databases">
        <title>Genome sequence of Kobresia littledalei, the first chromosome-level genome in the family Cyperaceae.</title>
        <authorList>
            <person name="Qu G."/>
        </authorList>
    </citation>
    <scope>NUCLEOTIDE SEQUENCE</scope>
    <source>
        <strain evidence="2">C.B.Clarke</strain>
        <tissue evidence="2">Leaf</tissue>
    </source>
</reference>
<protein>
    <submittedName>
        <fullName evidence="2">Uncharacterized protein</fullName>
    </submittedName>
</protein>
<dbReference type="AlphaFoldDB" id="A0A833QZ26"/>
<evidence type="ECO:0000313" key="3">
    <source>
        <dbReference type="Proteomes" id="UP000623129"/>
    </source>
</evidence>
<feature type="compositionally biased region" description="Basic and acidic residues" evidence="1">
    <location>
        <begin position="164"/>
        <end position="174"/>
    </location>
</feature>
<proteinExistence type="predicted"/>
<feature type="region of interest" description="Disordered" evidence="1">
    <location>
        <begin position="143"/>
        <end position="174"/>
    </location>
</feature>
<keyword evidence="3" id="KW-1185">Reference proteome</keyword>
<comment type="caution">
    <text evidence="2">The sequence shown here is derived from an EMBL/GenBank/DDBJ whole genome shotgun (WGS) entry which is preliminary data.</text>
</comment>
<gene>
    <name evidence="2" type="ORF">FCM35_KLT03595</name>
</gene>
<organism evidence="2 3">
    <name type="scientific">Carex littledalei</name>
    <dbReference type="NCBI Taxonomy" id="544730"/>
    <lineage>
        <taxon>Eukaryota</taxon>
        <taxon>Viridiplantae</taxon>
        <taxon>Streptophyta</taxon>
        <taxon>Embryophyta</taxon>
        <taxon>Tracheophyta</taxon>
        <taxon>Spermatophyta</taxon>
        <taxon>Magnoliopsida</taxon>
        <taxon>Liliopsida</taxon>
        <taxon>Poales</taxon>
        <taxon>Cyperaceae</taxon>
        <taxon>Cyperoideae</taxon>
        <taxon>Cariceae</taxon>
        <taxon>Carex</taxon>
        <taxon>Carex subgen. Euthyceras</taxon>
    </lineage>
</organism>
<name>A0A833QZ26_9POAL</name>
<dbReference type="Proteomes" id="UP000623129">
    <property type="component" value="Unassembled WGS sequence"/>
</dbReference>
<evidence type="ECO:0000313" key="2">
    <source>
        <dbReference type="EMBL" id="KAF3330241.1"/>
    </source>
</evidence>